<keyword evidence="3" id="KW-1185">Reference proteome</keyword>
<dbReference type="Proteomes" id="UP001244341">
    <property type="component" value="Chromosome 3b"/>
</dbReference>
<dbReference type="SUPFAM" id="SSF53474">
    <property type="entry name" value="alpha/beta-Hydrolases"/>
    <property type="match status" value="1"/>
</dbReference>
<proteinExistence type="predicted"/>
<dbReference type="PANTHER" id="PTHR45763">
    <property type="entry name" value="HYDROLASE, ALPHA/BETA FOLD FAMILY PROTEIN, EXPRESSED-RELATED"/>
    <property type="match status" value="1"/>
</dbReference>
<evidence type="ECO:0000259" key="1">
    <source>
        <dbReference type="Pfam" id="PF00561"/>
    </source>
</evidence>
<accession>A0ABY8TV20</accession>
<sequence length="182" mass="19581">MQIVRQSINLVDGRCLAYALFGNSLSSTAKNIIYHHGWPSSAAEGAIWGEAAAAHGICLIAVDRPGIGGSTYNPKGTFASFADDVSQLLHQLNLQQAVHGSRGLFHEMRLTTQPWAIDLSQITAPALVFQGDADVNVTVPQAKWLAGQLKNVKLQLFPGETHFSLVARHAHGILGMIKAECM</sequence>
<reference evidence="2 3" key="1">
    <citation type="submission" date="2023-05" db="EMBL/GenBank/DDBJ databases">
        <title>A 100% complete, gapless, phased diploid assembly of the Scenedesmus obliquus UTEX 3031 genome.</title>
        <authorList>
            <person name="Biondi T.C."/>
            <person name="Hanschen E.R."/>
            <person name="Kwon T."/>
            <person name="Eng W."/>
            <person name="Kruse C.P.S."/>
            <person name="Koehler S.I."/>
            <person name="Kunde Y."/>
            <person name="Gleasner C.D."/>
            <person name="You Mak K.T."/>
            <person name="Polle J."/>
            <person name="Hovde B.T."/>
            <person name="Starkenburg S.R."/>
        </authorList>
    </citation>
    <scope>NUCLEOTIDE SEQUENCE [LARGE SCALE GENOMIC DNA]</scope>
    <source>
        <strain evidence="2 3">DOE0152z</strain>
    </source>
</reference>
<evidence type="ECO:0000313" key="2">
    <source>
        <dbReference type="EMBL" id="WIA12248.1"/>
    </source>
</evidence>
<dbReference type="InterPro" id="IPR000073">
    <property type="entry name" value="AB_hydrolase_1"/>
</dbReference>
<gene>
    <name evidence="2" type="ORF">OEZ85_012313</name>
</gene>
<dbReference type="InterPro" id="IPR029058">
    <property type="entry name" value="AB_hydrolase_fold"/>
</dbReference>
<evidence type="ECO:0000313" key="3">
    <source>
        <dbReference type="Proteomes" id="UP001244341"/>
    </source>
</evidence>
<organism evidence="2 3">
    <name type="scientific">Tetradesmus obliquus</name>
    <name type="common">Green alga</name>
    <name type="synonym">Acutodesmus obliquus</name>
    <dbReference type="NCBI Taxonomy" id="3088"/>
    <lineage>
        <taxon>Eukaryota</taxon>
        <taxon>Viridiplantae</taxon>
        <taxon>Chlorophyta</taxon>
        <taxon>core chlorophytes</taxon>
        <taxon>Chlorophyceae</taxon>
        <taxon>CS clade</taxon>
        <taxon>Sphaeropleales</taxon>
        <taxon>Scenedesmaceae</taxon>
        <taxon>Tetradesmus</taxon>
    </lineage>
</organism>
<name>A0ABY8TV20_TETOB</name>
<dbReference type="PANTHER" id="PTHR45763:SF46">
    <property type="entry name" value="AB HYDROLASE-1 DOMAIN-CONTAINING PROTEIN"/>
    <property type="match status" value="1"/>
</dbReference>
<feature type="domain" description="AB hydrolase-1" evidence="1">
    <location>
        <begin position="32"/>
        <end position="97"/>
    </location>
</feature>
<dbReference type="Pfam" id="PF00561">
    <property type="entry name" value="Abhydrolase_1"/>
    <property type="match status" value="1"/>
</dbReference>
<protein>
    <recommendedName>
        <fullName evidence="1">AB hydrolase-1 domain-containing protein</fullName>
    </recommendedName>
</protein>
<dbReference type="EMBL" id="CP126210">
    <property type="protein sequence ID" value="WIA12248.1"/>
    <property type="molecule type" value="Genomic_DNA"/>
</dbReference>
<dbReference type="Gene3D" id="3.40.50.1820">
    <property type="entry name" value="alpha/beta hydrolase"/>
    <property type="match status" value="2"/>
</dbReference>